<accession>A0AAT9H8Y2</accession>
<protein>
    <submittedName>
        <fullName evidence="2">Uncharacterized protein</fullName>
    </submittedName>
</protein>
<name>A0AAT9H8Y2_9ACTN</name>
<dbReference type="AlphaFoldDB" id="A0AAT9H8Y2"/>
<feature type="region of interest" description="Disordered" evidence="1">
    <location>
        <begin position="50"/>
        <end position="76"/>
    </location>
</feature>
<organism evidence="2">
    <name type="scientific">Streptomyces haneummycinicus</name>
    <dbReference type="NCBI Taxonomy" id="3074435"/>
    <lineage>
        <taxon>Bacteria</taxon>
        <taxon>Bacillati</taxon>
        <taxon>Actinomycetota</taxon>
        <taxon>Actinomycetes</taxon>
        <taxon>Kitasatosporales</taxon>
        <taxon>Streptomycetaceae</taxon>
        <taxon>Streptomyces</taxon>
    </lineage>
</organism>
<sequence>MRAFDMLSVVLPEGGRPLAPAAAKVTPGTYNPCEGKRVQLAWLRYSTSQRRAARPYGRPARPADPACPARPAAACR</sequence>
<dbReference type="EMBL" id="AP035768">
    <property type="protein sequence ID" value="BFO13886.1"/>
    <property type="molecule type" value="Genomic_DNA"/>
</dbReference>
<reference evidence="2" key="2">
    <citation type="submission" date="2024-07" db="EMBL/GenBank/DDBJ databases">
        <title>Streptomyces haneummycinica sp. nov., a new antibiotic-producing actinobacterium isolated from marine sediment.</title>
        <authorList>
            <person name="Uemura M."/>
            <person name="Hamada M."/>
            <person name="Hirano S."/>
            <person name="Kobayashi K."/>
            <person name="Ohshiro T."/>
            <person name="Kobayashi T."/>
            <person name="Terahara T."/>
        </authorList>
    </citation>
    <scope>NUCLEOTIDE SEQUENCE</scope>
    <source>
        <strain evidence="2">KM77-8</strain>
    </source>
</reference>
<reference evidence="2" key="1">
    <citation type="submission" date="2024-06" db="EMBL/GenBank/DDBJ databases">
        <authorList>
            <consortium name="consrtm"/>
            <person name="Uemura M."/>
            <person name="Terahara T."/>
        </authorList>
    </citation>
    <scope>NUCLEOTIDE SEQUENCE</scope>
    <source>
        <strain evidence="2">KM77-8</strain>
    </source>
</reference>
<feature type="compositionally biased region" description="Low complexity" evidence="1">
    <location>
        <begin position="54"/>
        <end position="76"/>
    </location>
</feature>
<proteinExistence type="predicted"/>
<gene>
    <name evidence="2" type="ORF">SHKM778_02740</name>
</gene>
<evidence type="ECO:0000256" key="1">
    <source>
        <dbReference type="SAM" id="MobiDB-lite"/>
    </source>
</evidence>
<evidence type="ECO:0000313" key="2">
    <source>
        <dbReference type="EMBL" id="BFO13886.1"/>
    </source>
</evidence>